<accession>A0A0M0JA16</accession>
<evidence type="ECO:0008006" key="4">
    <source>
        <dbReference type="Google" id="ProtNLM"/>
    </source>
</evidence>
<dbReference type="OrthoDB" id="120976at2759"/>
<comment type="caution">
    <text evidence="2">The sequence shown here is derived from an EMBL/GenBank/DDBJ whole genome shotgun (WGS) entry which is preliminary data.</text>
</comment>
<dbReference type="EMBL" id="JWZX01003225">
    <property type="protein sequence ID" value="KOO23048.1"/>
    <property type="molecule type" value="Genomic_DNA"/>
</dbReference>
<feature type="region of interest" description="Disordered" evidence="1">
    <location>
        <begin position="1"/>
        <end position="97"/>
    </location>
</feature>
<dbReference type="AlphaFoldDB" id="A0A0M0JA16"/>
<dbReference type="PANTHER" id="PTHR24114:SF2">
    <property type="entry name" value="F-BOX DOMAIN-CONTAINING PROTEIN-RELATED"/>
    <property type="match status" value="1"/>
</dbReference>
<dbReference type="InterPro" id="IPR032675">
    <property type="entry name" value="LRR_dom_sf"/>
</dbReference>
<evidence type="ECO:0000313" key="2">
    <source>
        <dbReference type="EMBL" id="KOO23048.1"/>
    </source>
</evidence>
<organism evidence="2 3">
    <name type="scientific">Chrysochromulina tobinii</name>
    <dbReference type="NCBI Taxonomy" id="1460289"/>
    <lineage>
        <taxon>Eukaryota</taxon>
        <taxon>Haptista</taxon>
        <taxon>Haptophyta</taxon>
        <taxon>Prymnesiophyceae</taxon>
        <taxon>Prymnesiales</taxon>
        <taxon>Chrysochromulinaceae</taxon>
        <taxon>Chrysochromulina</taxon>
    </lineage>
</organism>
<name>A0A0M0JA16_9EUKA</name>
<dbReference type="Proteomes" id="UP000037460">
    <property type="component" value="Unassembled WGS sequence"/>
</dbReference>
<dbReference type="SMART" id="SM00368">
    <property type="entry name" value="LRR_RI"/>
    <property type="match status" value="2"/>
</dbReference>
<dbReference type="Pfam" id="PF13516">
    <property type="entry name" value="LRR_6"/>
    <property type="match status" value="2"/>
</dbReference>
<gene>
    <name evidence="2" type="ORF">Ctob_005743</name>
</gene>
<dbReference type="SUPFAM" id="SSF52047">
    <property type="entry name" value="RNI-like"/>
    <property type="match status" value="1"/>
</dbReference>
<sequence>MSKRKAEAPAGRSGKAKAAPDEDEQDLVGSAKDDGEDEDDGLDAALGGDDDEDDLAAVLGGDDDEDGLGGDDDVPPFDATEIGELPDGLEQSQLTDEEDVDLSKIELTVPQARRVAQLLAQNGSLSKIKLPAHSISISDLEEDELEWDSEEYNDVEAIIIAELLKTNETVKRLDLARNCLSDAGVAAIAQMLCVNKTIEYVNLESNEFGERGGVAFIAAVAANSTLSYLNLKENSLPATVKSKISANWQLCEDRANGVGLHF</sequence>
<dbReference type="PANTHER" id="PTHR24114">
    <property type="entry name" value="LEUCINE RICH REPEAT FAMILY PROTEIN"/>
    <property type="match status" value="1"/>
</dbReference>
<evidence type="ECO:0000313" key="3">
    <source>
        <dbReference type="Proteomes" id="UP000037460"/>
    </source>
</evidence>
<feature type="compositionally biased region" description="Acidic residues" evidence="1">
    <location>
        <begin position="34"/>
        <end position="75"/>
    </location>
</feature>
<dbReference type="InterPro" id="IPR001611">
    <property type="entry name" value="Leu-rich_rpt"/>
</dbReference>
<reference evidence="3" key="1">
    <citation type="journal article" date="2015" name="PLoS Genet.">
        <title>Genome Sequence and Transcriptome Analyses of Chrysochromulina tobin: Metabolic Tools for Enhanced Algal Fitness in the Prominent Order Prymnesiales (Haptophyceae).</title>
        <authorList>
            <person name="Hovde B.T."/>
            <person name="Deodato C.R."/>
            <person name="Hunsperger H.M."/>
            <person name="Ryken S.A."/>
            <person name="Yost W."/>
            <person name="Jha R.K."/>
            <person name="Patterson J."/>
            <person name="Monnat R.J. Jr."/>
            <person name="Barlow S.B."/>
            <person name="Starkenburg S.R."/>
            <person name="Cattolico R.A."/>
        </authorList>
    </citation>
    <scope>NUCLEOTIDE SEQUENCE</scope>
    <source>
        <strain evidence="3">CCMP291</strain>
    </source>
</reference>
<dbReference type="InterPro" id="IPR052394">
    <property type="entry name" value="LRR-containing"/>
</dbReference>
<dbReference type="Gene3D" id="3.80.10.10">
    <property type="entry name" value="Ribonuclease Inhibitor"/>
    <property type="match status" value="1"/>
</dbReference>
<keyword evidence="3" id="KW-1185">Reference proteome</keyword>
<protein>
    <recommendedName>
        <fullName evidence="4">Protein nlrc3</fullName>
    </recommendedName>
</protein>
<proteinExistence type="predicted"/>
<evidence type="ECO:0000256" key="1">
    <source>
        <dbReference type="SAM" id="MobiDB-lite"/>
    </source>
</evidence>